<dbReference type="GO" id="GO:0006099">
    <property type="term" value="P:tricarboxylic acid cycle"/>
    <property type="evidence" value="ECO:0007669"/>
    <property type="project" value="UniProtKB-KW"/>
</dbReference>
<evidence type="ECO:0000313" key="19">
    <source>
        <dbReference type="Proteomes" id="UP001217476"/>
    </source>
</evidence>
<feature type="binding site" evidence="10">
    <location>
        <position position="337"/>
    </location>
    <ligand>
        <name>glyoxylate</name>
        <dbReference type="ChEBI" id="CHEBI:36655"/>
    </ligand>
</feature>
<keyword evidence="8 10" id="KW-0558">Oxidation</keyword>
<dbReference type="InterPro" id="IPR001465">
    <property type="entry name" value="Malate_synthase_TIM"/>
</dbReference>
<comment type="similarity">
    <text evidence="10 13">Belongs to the malate synthase family. GlcB subfamily.</text>
</comment>
<keyword evidence="2 10" id="KW-0329">Glyoxylate bypass</keyword>
<evidence type="ECO:0000256" key="6">
    <source>
        <dbReference type="ARBA" id="ARBA00022723"/>
    </source>
</evidence>
<reference evidence="18" key="1">
    <citation type="submission" date="2023-03" db="EMBL/GenBank/DDBJ databases">
        <title>Andean soil-derived lignocellulolytic bacterial consortium as a source of novel taxa and putative plastic-active enzymes.</title>
        <authorList>
            <person name="Diaz-Garcia L."/>
            <person name="Chuvochina M."/>
            <person name="Feuerriegel G."/>
            <person name="Bunk B."/>
            <person name="Sproer C."/>
            <person name="Streit W.R."/>
            <person name="Rodriguez L.M."/>
            <person name="Overmann J."/>
            <person name="Jimenez D.J."/>
        </authorList>
    </citation>
    <scope>NUCLEOTIDE SEQUENCE</scope>
    <source>
        <strain evidence="18">MAG 4196</strain>
    </source>
</reference>
<keyword evidence="7 10" id="KW-0460">Magnesium</keyword>
<dbReference type="Pfam" id="PF01274">
    <property type="entry name" value="MS_TIM-barrel"/>
    <property type="match status" value="1"/>
</dbReference>
<dbReference type="AlphaFoldDB" id="A0AAJ5VRE9"/>
<evidence type="ECO:0000259" key="14">
    <source>
        <dbReference type="Pfam" id="PF01274"/>
    </source>
</evidence>
<evidence type="ECO:0000256" key="2">
    <source>
        <dbReference type="ARBA" id="ARBA00022435"/>
    </source>
</evidence>
<evidence type="ECO:0000256" key="9">
    <source>
        <dbReference type="ARBA" id="ARBA00047918"/>
    </source>
</evidence>
<dbReference type="InterPro" id="IPR046363">
    <property type="entry name" value="MS_N_TIM-barrel_dom"/>
</dbReference>
<feature type="binding site" evidence="10">
    <location>
        <begin position="124"/>
        <end position="125"/>
    </location>
    <ligand>
        <name>acetyl-CoA</name>
        <dbReference type="ChEBI" id="CHEBI:57288"/>
    </ligand>
</feature>
<evidence type="ECO:0000256" key="4">
    <source>
        <dbReference type="ARBA" id="ARBA00022532"/>
    </source>
</evidence>
<feature type="binding site" evidence="10">
    <location>
        <position position="117"/>
    </location>
    <ligand>
        <name>acetyl-CoA</name>
        <dbReference type="ChEBI" id="CHEBI:57288"/>
    </ligand>
</feature>
<dbReference type="SUPFAM" id="SSF51645">
    <property type="entry name" value="Malate synthase G"/>
    <property type="match status" value="1"/>
</dbReference>
<feature type="binding site" evidence="10">
    <location>
        <position position="538"/>
    </location>
    <ligand>
        <name>acetyl-CoA</name>
        <dbReference type="ChEBI" id="CHEBI:57288"/>
    </ligand>
</feature>
<accession>A0AAJ5VRE9</accession>
<dbReference type="Pfam" id="PF20656">
    <property type="entry name" value="MS_N"/>
    <property type="match status" value="1"/>
</dbReference>
<evidence type="ECO:0000256" key="13">
    <source>
        <dbReference type="RuleBase" id="RU003572"/>
    </source>
</evidence>
<feature type="active site" description="Proton donor" evidence="10 12">
    <location>
        <position position="628"/>
    </location>
</feature>
<feature type="modified residue" description="Cysteine sulfenic acid (-SOH)" evidence="10">
    <location>
        <position position="614"/>
    </location>
</feature>
<dbReference type="NCBIfam" id="NF002825">
    <property type="entry name" value="PRK02999.1"/>
    <property type="match status" value="1"/>
</dbReference>
<keyword evidence="4 10" id="KW-0816">Tricarboxylic acid cycle</keyword>
<dbReference type="Pfam" id="PF20659">
    <property type="entry name" value="MS_C"/>
    <property type="match status" value="1"/>
</dbReference>
<keyword evidence="6 10" id="KW-0479">Metal-binding</keyword>
<evidence type="ECO:0000256" key="10">
    <source>
        <dbReference type="HAMAP-Rule" id="MF_00641"/>
    </source>
</evidence>
<dbReference type="PANTHER" id="PTHR42739:SF1">
    <property type="entry name" value="MALATE SYNTHASE G"/>
    <property type="match status" value="1"/>
</dbReference>
<name>A0AAJ5VRE9_9HYPH</name>
<comment type="cofactor">
    <cofactor evidence="1 10">
        <name>Mg(2+)</name>
        <dbReference type="ChEBI" id="CHEBI:18420"/>
    </cofactor>
</comment>
<evidence type="ECO:0000256" key="11">
    <source>
        <dbReference type="NCBIfam" id="TIGR01345"/>
    </source>
</evidence>
<organism evidence="18 19">
    <name type="scientific">Candidatus Devosia phytovorans</name>
    <dbReference type="NCBI Taxonomy" id="3121372"/>
    <lineage>
        <taxon>Bacteria</taxon>
        <taxon>Pseudomonadati</taxon>
        <taxon>Pseudomonadota</taxon>
        <taxon>Alphaproteobacteria</taxon>
        <taxon>Hyphomicrobiales</taxon>
        <taxon>Devosiaceae</taxon>
        <taxon>Devosia</taxon>
    </lineage>
</organism>
<dbReference type="Pfam" id="PF20658">
    <property type="entry name" value="MSG_insertion"/>
    <property type="match status" value="1"/>
</dbReference>
<feature type="domain" description="Malate synthase N-terminal" evidence="15">
    <location>
        <begin position="17"/>
        <end position="70"/>
    </location>
</feature>
<dbReference type="InterPro" id="IPR048357">
    <property type="entry name" value="MSG_insertion"/>
</dbReference>
<protein>
    <recommendedName>
        <fullName evidence="10 11">Malate synthase G</fullName>
        <ecNumber evidence="10 11">2.3.3.9</ecNumber>
    </recommendedName>
</protein>
<feature type="binding site" evidence="10">
    <location>
        <position position="273"/>
    </location>
    <ligand>
        <name>acetyl-CoA</name>
        <dbReference type="ChEBI" id="CHEBI:57288"/>
    </ligand>
</feature>
<sequence length="723" mass="78438">MSYRNFGAIRVAQPVATFVEEEVTPGLDIDAAAFWTAYADILTDLAPYNRSLLIKRDDIQAQIDAWHRKRRGQLRDTAAYRRFLEEIGYVVAQGEDFAITSDNVDAEIATMAGPQLVVPVMNARFALNAANARWGSLYDALYGTDAIAKAGELAPGKGYNEKRGAAVIAKAAAVLDQVVPLAGASHTDATAYTLADGAFLATIDGRTVPLADPAQYCGCRDTEAATAFLLVHNGLHLELVIDRAHPIGATSASGLADVVMEAALTTIQDCEDSVAAVDAEDKVAVYRNWLGLMKGDLVDTFEKGGKSVTRRLNPDRDYIESDGRTLTLPGRSLMLVRHVGHLMTTDAVIDADGNETPEGIMDAMVATLAAMHDLKKTGGPRNSRTGSIYVVKPKMHGPEEVAFANTLFDRVEDALGLARHTIKIGVMDEERRTSVNLKEAIRAVKGRIVFINTGFLDRTGDEIHTSMNAAAVVPKDEIKSSIWLNAYEANNVDVGLAAHLDGKAQIGKGMWAKPDAMAEMLDVKAGQMKAGASTAWVPSPTAAVLHALHYHDVGVRERQAEIRKREPARLDDILTPPFLGGRNLSPEEVRREVDNNCQGILGYVVRWIDQGVGCSKVPDINDIALMEDRATLRISSQHLANWLLHGLVDRQTIEDSLKRMAAAVDRQNAHDGAYVPMADKLDRSLAFATASALIFEGLTQPNGYTEPLLHKGRRARKAELAQA</sequence>
<dbReference type="GO" id="GO:0000287">
    <property type="term" value="F:magnesium ion binding"/>
    <property type="evidence" value="ECO:0007669"/>
    <property type="project" value="TreeGrafter"/>
</dbReference>
<comment type="function">
    <text evidence="10">Involved in the glycolate utilization. Catalyzes the condensation and subsequent hydrolysis of acetyl-coenzyme A (acetyl-CoA) and glyoxylate to form malate and CoA.</text>
</comment>
<dbReference type="Gene3D" id="1.20.1220.12">
    <property type="entry name" value="Malate synthase, domain III"/>
    <property type="match status" value="1"/>
</dbReference>
<evidence type="ECO:0000256" key="5">
    <source>
        <dbReference type="ARBA" id="ARBA00022679"/>
    </source>
</evidence>
<dbReference type="InterPro" id="IPR044856">
    <property type="entry name" value="Malate_synth_C_sf"/>
</dbReference>
<feature type="domain" description="Malate synthase C-terminal" evidence="17">
    <location>
        <begin position="588"/>
        <end position="683"/>
    </location>
</feature>
<comment type="caution">
    <text evidence="10">Lacks conserved residue(s) required for the propagation of feature annotation.</text>
</comment>
<comment type="subcellular location">
    <subcellularLocation>
        <location evidence="10 13">Cytoplasm</location>
    </subcellularLocation>
</comment>
<comment type="pathway">
    <text evidence="10 13">Carbohydrate metabolism; glyoxylate cycle; (S)-malate from isocitrate: step 2/2.</text>
</comment>
<dbReference type="InterPro" id="IPR006253">
    <property type="entry name" value="Malate_synthG"/>
</dbReference>
<comment type="catalytic activity">
    <reaction evidence="9 10 13">
        <text>glyoxylate + acetyl-CoA + H2O = (S)-malate + CoA + H(+)</text>
        <dbReference type="Rhea" id="RHEA:18181"/>
        <dbReference type="ChEBI" id="CHEBI:15377"/>
        <dbReference type="ChEBI" id="CHEBI:15378"/>
        <dbReference type="ChEBI" id="CHEBI:15589"/>
        <dbReference type="ChEBI" id="CHEBI:36655"/>
        <dbReference type="ChEBI" id="CHEBI:57287"/>
        <dbReference type="ChEBI" id="CHEBI:57288"/>
        <dbReference type="EC" id="2.3.3.9"/>
    </reaction>
</comment>
<feature type="binding site" evidence="10">
    <location>
        <position position="429"/>
    </location>
    <ligand>
        <name>Mg(2+)</name>
        <dbReference type="ChEBI" id="CHEBI:18420"/>
    </ligand>
</feature>
<dbReference type="InterPro" id="IPR048355">
    <property type="entry name" value="MS_C"/>
</dbReference>
<feature type="binding site" evidence="10">
    <location>
        <position position="457"/>
    </location>
    <ligand>
        <name>Mg(2+)</name>
        <dbReference type="ChEBI" id="CHEBI:18420"/>
    </ligand>
</feature>
<evidence type="ECO:0000256" key="12">
    <source>
        <dbReference type="PIRSR" id="PIRSR601465-50"/>
    </source>
</evidence>
<dbReference type="PANTHER" id="PTHR42739">
    <property type="entry name" value="MALATE SYNTHASE G"/>
    <property type="match status" value="1"/>
</dbReference>
<keyword evidence="18" id="KW-0012">Acyltransferase</keyword>
<dbReference type="EC" id="2.3.3.9" evidence="10 11"/>
<evidence type="ECO:0000256" key="8">
    <source>
        <dbReference type="ARBA" id="ARBA00023097"/>
    </source>
</evidence>
<dbReference type="GO" id="GO:0009436">
    <property type="term" value="P:glyoxylate catabolic process"/>
    <property type="evidence" value="ECO:0007669"/>
    <property type="project" value="TreeGrafter"/>
</dbReference>
<evidence type="ECO:0000313" key="18">
    <source>
        <dbReference type="EMBL" id="WEK03388.1"/>
    </source>
</evidence>
<feature type="active site" description="Proton acceptor" evidence="10 12">
    <location>
        <position position="337"/>
    </location>
</feature>
<dbReference type="InterPro" id="IPR048356">
    <property type="entry name" value="MS_N"/>
</dbReference>
<feature type="domain" description="Malate synthase G alpha-beta insertion" evidence="16">
    <location>
        <begin position="159"/>
        <end position="232"/>
    </location>
</feature>
<evidence type="ECO:0000259" key="15">
    <source>
        <dbReference type="Pfam" id="PF20656"/>
    </source>
</evidence>
<dbReference type="GO" id="GO:0004474">
    <property type="term" value="F:malate synthase activity"/>
    <property type="evidence" value="ECO:0007669"/>
    <property type="project" value="UniProtKB-UniRule"/>
</dbReference>
<feature type="domain" description="Malate synthase TIM barrel" evidence="14">
    <location>
        <begin position="334"/>
        <end position="568"/>
    </location>
</feature>
<keyword evidence="5 10" id="KW-0808">Transferase</keyword>
<dbReference type="NCBIfam" id="TIGR01345">
    <property type="entry name" value="malate_syn_G"/>
    <property type="match status" value="1"/>
</dbReference>
<evidence type="ECO:0000256" key="7">
    <source>
        <dbReference type="ARBA" id="ARBA00022842"/>
    </source>
</evidence>
<gene>
    <name evidence="10" type="primary">glcB</name>
    <name evidence="18" type="ORF">P0Y65_14445</name>
</gene>
<dbReference type="Gene3D" id="3.20.20.360">
    <property type="entry name" value="Malate synthase, domain 3"/>
    <property type="match status" value="2"/>
</dbReference>
<dbReference type="GO" id="GO:0006097">
    <property type="term" value="P:glyoxylate cycle"/>
    <property type="evidence" value="ECO:0007669"/>
    <property type="project" value="UniProtKB-UniRule"/>
</dbReference>
<feature type="binding site" evidence="10">
    <location>
        <begin position="454"/>
        <end position="457"/>
    </location>
    <ligand>
        <name>glyoxylate</name>
        <dbReference type="ChEBI" id="CHEBI:36655"/>
    </ligand>
</feature>
<dbReference type="HAMAP" id="MF_00641">
    <property type="entry name" value="Malate_synth_G"/>
    <property type="match status" value="1"/>
</dbReference>
<feature type="binding site" evidence="10">
    <location>
        <position position="310"/>
    </location>
    <ligand>
        <name>acetyl-CoA</name>
        <dbReference type="ChEBI" id="CHEBI:57288"/>
    </ligand>
</feature>
<dbReference type="EMBL" id="CP119312">
    <property type="protein sequence ID" value="WEK03388.1"/>
    <property type="molecule type" value="Genomic_DNA"/>
</dbReference>
<dbReference type="Proteomes" id="UP001217476">
    <property type="component" value="Chromosome"/>
</dbReference>
<keyword evidence="3 10" id="KW-0963">Cytoplasm</keyword>
<feature type="binding site" evidence="10">
    <location>
        <position position="429"/>
    </location>
    <ligand>
        <name>glyoxylate</name>
        <dbReference type="ChEBI" id="CHEBI:36655"/>
    </ligand>
</feature>
<dbReference type="InterPro" id="IPR011076">
    <property type="entry name" value="Malate_synth_sf"/>
</dbReference>
<evidence type="ECO:0000256" key="1">
    <source>
        <dbReference type="ARBA" id="ARBA00001946"/>
    </source>
</evidence>
<evidence type="ECO:0000259" key="16">
    <source>
        <dbReference type="Pfam" id="PF20658"/>
    </source>
</evidence>
<dbReference type="GO" id="GO:0005829">
    <property type="term" value="C:cytosol"/>
    <property type="evidence" value="ECO:0007669"/>
    <property type="project" value="TreeGrafter"/>
</dbReference>
<proteinExistence type="inferred from homology"/>
<evidence type="ECO:0000256" key="3">
    <source>
        <dbReference type="ARBA" id="ARBA00022490"/>
    </source>
</evidence>
<comment type="subunit">
    <text evidence="10">Monomer.</text>
</comment>
<evidence type="ECO:0000259" key="17">
    <source>
        <dbReference type="Pfam" id="PF20659"/>
    </source>
</evidence>